<feature type="transmembrane region" description="Helical" evidence="1">
    <location>
        <begin position="44"/>
        <end position="68"/>
    </location>
</feature>
<keyword evidence="1" id="KW-1133">Transmembrane helix</keyword>
<keyword evidence="3" id="KW-1185">Reference proteome</keyword>
<accession>A0A377R3W5</accession>
<keyword evidence="1" id="KW-0472">Membrane</keyword>
<feature type="transmembrane region" description="Helical" evidence="1">
    <location>
        <begin position="80"/>
        <end position="100"/>
    </location>
</feature>
<keyword evidence="1" id="KW-0812">Transmembrane</keyword>
<sequence length="146" mass="15557">MNIPFFAAAVLITLALAAHFFIGTRETAALRPHAPNPQTERHWLQAACVFQLASIDLLLLAAASWLLAFTDIIADKQTAACLLAAYLTAWSIAWLAQLAAARAQKNKLSAARTMDTLPHLRRADAVGCAAGISTVPKQAGRGSLKP</sequence>
<dbReference type="RefSeq" id="WP_244732331.1">
    <property type="nucleotide sequence ID" value="NZ_CP091516.1"/>
</dbReference>
<dbReference type="Proteomes" id="UP000254293">
    <property type="component" value="Unassembled WGS sequence"/>
</dbReference>
<proteinExistence type="predicted"/>
<evidence type="ECO:0000313" key="3">
    <source>
        <dbReference type="Proteomes" id="UP000254293"/>
    </source>
</evidence>
<gene>
    <name evidence="2" type="ORF">NCTC13336_01228</name>
</gene>
<reference evidence="2 3" key="1">
    <citation type="submission" date="2018-06" db="EMBL/GenBank/DDBJ databases">
        <authorList>
            <consortium name="Pathogen Informatics"/>
            <person name="Doyle S."/>
        </authorList>
    </citation>
    <scope>NUCLEOTIDE SEQUENCE [LARGE SCALE GENOMIC DNA]</scope>
    <source>
        <strain evidence="2 3">NCTC13336</strain>
    </source>
</reference>
<evidence type="ECO:0000256" key="1">
    <source>
        <dbReference type="SAM" id="Phobius"/>
    </source>
</evidence>
<dbReference type="EMBL" id="UGJJ01000001">
    <property type="protein sequence ID" value="STR01001.1"/>
    <property type="molecule type" value="Genomic_DNA"/>
</dbReference>
<organism evidence="2 3">
    <name type="scientific">Kingella potus</name>
    <dbReference type="NCBI Taxonomy" id="265175"/>
    <lineage>
        <taxon>Bacteria</taxon>
        <taxon>Pseudomonadati</taxon>
        <taxon>Pseudomonadota</taxon>
        <taxon>Betaproteobacteria</taxon>
        <taxon>Neisseriales</taxon>
        <taxon>Neisseriaceae</taxon>
        <taxon>Kingella</taxon>
    </lineage>
</organism>
<dbReference type="AlphaFoldDB" id="A0A377R3W5"/>
<evidence type="ECO:0000313" key="2">
    <source>
        <dbReference type="EMBL" id="STR01001.1"/>
    </source>
</evidence>
<protein>
    <submittedName>
        <fullName evidence="2">Uncharacterized protein</fullName>
    </submittedName>
</protein>
<name>A0A377R3W5_9NEIS</name>